<evidence type="ECO:0000313" key="1">
    <source>
        <dbReference type="EMBL" id="AYV25052.1"/>
    </source>
</evidence>
<accession>A0A3G4VN51</accession>
<dbReference type="Proteomes" id="UP000279760">
    <property type="component" value="Plasmid unnamed"/>
</dbReference>
<geneLocation type="plasmid" evidence="1">
    <name>unnamed</name>
</geneLocation>
<name>A0A3G4VN51_9VIBR</name>
<sequence length="448" mass="48669">MINKGQTLTIINSGEEFELEQYHGDLSRLDLDTFLPLDDKNLEIDTKFESLTSNVADHASCSGMLKLNESKKSIQNVEKLVVIEGLSVSTTSPIFSDLHKAVSPLGAIIQKTSTNCSTGVTMPLEVPTPKNERYQSNSTLTKGGLNVAEANSRSVPAESKSLYQIEQSKNLVTKSATILPQVASLEANAVPAESKSLYQIEQSKNLVTKSAAILPQVASLEANAVPAESKSLYQIEQSKNLVTKSAAILPQVTSLEAIAVPAESKSLYQIEQSKNLITKSAATLPQVASLEAIAVPAESKSLYQIEQSKNFVAKSAAILPQVSSLEAIAVTAKSRSLQEHNSVVKPIMSNVATQLGRHTLGGEHSTFHRKGIANNVGLVVSVAGIPIALQNLLPVEGTARSHYELAPEMFWQYPKVNSYRVLFRNKYYLFEFDKHQVTSFLESDDELT</sequence>
<organism evidence="1 2">
    <name type="scientific">Vibrio mediterranei</name>
    <dbReference type="NCBI Taxonomy" id="689"/>
    <lineage>
        <taxon>Bacteria</taxon>
        <taxon>Pseudomonadati</taxon>
        <taxon>Pseudomonadota</taxon>
        <taxon>Gammaproteobacteria</taxon>
        <taxon>Vibrionales</taxon>
        <taxon>Vibrionaceae</taxon>
        <taxon>Vibrio</taxon>
    </lineage>
</organism>
<reference evidence="1 2" key="1">
    <citation type="submission" date="2018-11" db="EMBL/GenBank/DDBJ databases">
        <title>Complete Genome Sequence of Vbrio mediterranei 117-T6: a Potential Pathogen Bacteria Isolated from the Conchocelis of Pyropia.</title>
        <authorList>
            <person name="Liu Q."/>
        </authorList>
    </citation>
    <scope>NUCLEOTIDE SEQUENCE [LARGE SCALE GENOMIC DNA]</scope>
    <source>
        <strain evidence="1 2">117-T6</strain>
        <plasmid evidence="1 2">unnamed</plasmid>
    </source>
</reference>
<evidence type="ECO:0000313" key="2">
    <source>
        <dbReference type="Proteomes" id="UP000279760"/>
    </source>
</evidence>
<gene>
    <name evidence="1" type="ORF">ECB94_27500</name>
</gene>
<dbReference type="AlphaFoldDB" id="A0A3G4VN51"/>
<protein>
    <submittedName>
        <fullName evidence="1">Uncharacterized protein</fullName>
    </submittedName>
</protein>
<proteinExistence type="predicted"/>
<dbReference type="EMBL" id="CP033579">
    <property type="protein sequence ID" value="AYV25052.1"/>
    <property type="molecule type" value="Genomic_DNA"/>
</dbReference>
<keyword evidence="1" id="KW-0614">Plasmid</keyword>